<evidence type="ECO:0008006" key="3">
    <source>
        <dbReference type="Google" id="ProtNLM"/>
    </source>
</evidence>
<protein>
    <recommendedName>
        <fullName evidence="3">NurA domain-containing protein</fullName>
    </recommendedName>
</protein>
<gene>
    <name evidence="1" type="ORF">SAMN05216564_1216</name>
</gene>
<evidence type="ECO:0000313" key="1">
    <source>
        <dbReference type="EMBL" id="SDY97350.1"/>
    </source>
</evidence>
<dbReference type="OrthoDB" id="322138at2157"/>
<keyword evidence="2" id="KW-1185">Reference proteome</keyword>
<evidence type="ECO:0000313" key="2">
    <source>
        <dbReference type="Proteomes" id="UP000199079"/>
    </source>
</evidence>
<sequence>MLFTENFDAVEPTHRLVSRSLSGVRDWDELGRVKVENRAMRVLMDYGTAVHLGLDLKHSQFETVQQELTQVPDSKCIFIGSDHKFRASLPEDRALVESVLEIPDGDTAAWTDRLFNLVEVVVLTDQSWLYRSVPHEAHIREINARGHGGAIEKLSDTFAQVRGSAIVPFGELASWTINGTTYDLRWNSLYCSHKEKSASYDLERLRQVNVLFPENVLHLDWKPMSEESLLRRMIWRVLGSESATPPARVEIPADEDGEKILDAFRQLRDKLGYKYDVETPSD</sequence>
<dbReference type="Proteomes" id="UP000199079">
    <property type="component" value="Unassembled WGS sequence"/>
</dbReference>
<dbReference type="EMBL" id="FNPC01000021">
    <property type="protein sequence ID" value="SDY97350.1"/>
    <property type="molecule type" value="Genomic_DNA"/>
</dbReference>
<reference evidence="2" key="1">
    <citation type="submission" date="2016-10" db="EMBL/GenBank/DDBJ databases">
        <authorList>
            <person name="Varghese N."/>
            <person name="Submissions S."/>
        </authorList>
    </citation>
    <scope>NUCLEOTIDE SEQUENCE [LARGE SCALE GENOMIC DNA]</scope>
    <source>
        <strain evidence="2">DC30,IBRC 10041,KCTC 4046</strain>
    </source>
</reference>
<name>A0A1H3P8I7_9EURY</name>
<dbReference type="AlphaFoldDB" id="A0A1H3P8I7"/>
<accession>A0A1H3P8I7</accession>
<dbReference type="RefSeq" id="WP_092735436.1">
    <property type="nucleotide sequence ID" value="NZ_FNPC01000021.1"/>
</dbReference>
<proteinExistence type="predicted"/>
<organism evidence="1 2">
    <name type="scientific">Halopenitus persicus</name>
    <dbReference type="NCBI Taxonomy" id="1048396"/>
    <lineage>
        <taxon>Archaea</taxon>
        <taxon>Methanobacteriati</taxon>
        <taxon>Methanobacteriota</taxon>
        <taxon>Stenosarchaea group</taxon>
        <taxon>Halobacteria</taxon>
        <taxon>Halobacteriales</taxon>
        <taxon>Haloferacaceae</taxon>
        <taxon>Halopenitus</taxon>
    </lineage>
</organism>